<proteinExistence type="predicted"/>
<dbReference type="AlphaFoldDB" id="A0A6J4I2D3"/>
<sequence>WRPLPSRCSSRSTSRSSRCWTSHLVSPCPRWAPRPGAACAAPRPPGAAAA</sequence>
<feature type="non-terminal residue" evidence="1">
    <location>
        <position position="1"/>
    </location>
</feature>
<gene>
    <name evidence="1" type="ORF">AVDCRST_MAG57-1587</name>
</gene>
<dbReference type="EMBL" id="CADCTI010000137">
    <property type="protein sequence ID" value="CAA9240666.1"/>
    <property type="molecule type" value="Genomic_DNA"/>
</dbReference>
<organism evidence="1">
    <name type="scientific">uncultured Blastococcus sp</name>
    <dbReference type="NCBI Taxonomy" id="217144"/>
    <lineage>
        <taxon>Bacteria</taxon>
        <taxon>Bacillati</taxon>
        <taxon>Actinomycetota</taxon>
        <taxon>Actinomycetes</taxon>
        <taxon>Geodermatophilales</taxon>
        <taxon>Geodermatophilaceae</taxon>
        <taxon>Blastococcus</taxon>
        <taxon>environmental samples</taxon>
    </lineage>
</organism>
<protein>
    <submittedName>
        <fullName evidence="1">Uncharacterized protein</fullName>
    </submittedName>
</protein>
<evidence type="ECO:0000313" key="1">
    <source>
        <dbReference type="EMBL" id="CAA9240666.1"/>
    </source>
</evidence>
<name>A0A6J4I2D3_9ACTN</name>
<reference evidence="1" key="1">
    <citation type="submission" date="2020-02" db="EMBL/GenBank/DDBJ databases">
        <authorList>
            <person name="Meier V. D."/>
        </authorList>
    </citation>
    <scope>NUCLEOTIDE SEQUENCE</scope>
    <source>
        <strain evidence="1">AVDCRST_MAG57</strain>
    </source>
</reference>
<feature type="non-terminal residue" evidence="1">
    <location>
        <position position="50"/>
    </location>
</feature>
<accession>A0A6J4I2D3</accession>